<dbReference type="EMBL" id="CP003006">
    <property type="protein sequence ID" value="AEO59583.1"/>
    <property type="molecule type" value="Genomic_DNA"/>
</dbReference>
<dbReference type="AlphaFoldDB" id="G2QIV5"/>
<sequence>MNTLGYATILPSRSSKQHTLDLTSQTPELQPASVPDVPSSPASAPQLQGSPSSMCARPCLGAGDLPVGRWLGCNPRSPVAQPWFVPYRGEPVAHSVHYA</sequence>
<dbReference type="GeneID" id="11506622"/>
<proteinExistence type="predicted"/>
<organism evidence="2 3">
    <name type="scientific">Thermothelomyces thermophilus (strain ATCC 42464 / BCRC 31852 / DSM 1799)</name>
    <name type="common">Sporotrichum thermophile</name>
    <dbReference type="NCBI Taxonomy" id="573729"/>
    <lineage>
        <taxon>Eukaryota</taxon>
        <taxon>Fungi</taxon>
        <taxon>Dikarya</taxon>
        <taxon>Ascomycota</taxon>
        <taxon>Pezizomycotina</taxon>
        <taxon>Sordariomycetes</taxon>
        <taxon>Sordariomycetidae</taxon>
        <taxon>Sordariales</taxon>
        <taxon>Chaetomiaceae</taxon>
        <taxon>Thermothelomyces</taxon>
    </lineage>
</organism>
<protein>
    <submittedName>
        <fullName evidence="2">Uncharacterized protein</fullName>
    </submittedName>
</protein>
<dbReference type="KEGG" id="mtm:MYCTH_2128653"/>
<feature type="region of interest" description="Disordered" evidence="1">
    <location>
        <begin position="14"/>
        <end position="51"/>
    </location>
</feature>
<accession>G2QIV5</accession>
<dbReference type="RefSeq" id="XP_003664828.1">
    <property type="nucleotide sequence ID" value="XM_003664780.1"/>
</dbReference>
<keyword evidence="3" id="KW-1185">Reference proteome</keyword>
<evidence type="ECO:0000256" key="1">
    <source>
        <dbReference type="SAM" id="MobiDB-lite"/>
    </source>
</evidence>
<gene>
    <name evidence="2" type="ORF">MYCTH_2128653</name>
</gene>
<evidence type="ECO:0000313" key="2">
    <source>
        <dbReference type="EMBL" id="AEO59583.1"/>
    </source>
</evidence>
<name>G2QIV5_THET4</name>
<dbReference type="VEuPathDB" id="FungiDB:MYCTH_2128653"/>
<dbReference type="Proteomes" id="UP000007322">
    <property type="component" value="Chromosome 5"/>
</dbReference>
<feature type="compositionally biased region" description="Low complexity" evidence="1">
    <location>
        <begin position="31"/>
        <end position="45"/>
    </location>
</feature>
<reference evidence="2 3" key="1">
    <citation type="journal article" date="2011" name="Nat. Biotechnol.">
        <title>Comparative genomic analysis of the thermophilic biomass-degrading fungi Myceliophthora thermophila and Thielavia terrestris.</title>
        <authorList>
            <person name="Berka R.M."/>
            <person name="Grigoriev I.V."/>
            <person name="Otillar R."/>
            <person name="Salamov A."/>
            <person name="Grimwood J."/>
            <person name="Reid I."/>
            <person name="Ishmael N."/>
            <person name="John T."/>
            <person name="Darmond C."/>
            <person name="Moisan M.-C."/>
            <person name="Henrissat B."/>
            <person name="Coutinho P.M."/>
            <person name="Lombard V."/>
            <person name="Natvig D.O."/>
            <person name="Lindquist E."/>
            <person name="Schmutz J."/>
            <person name="Lucas S."/>
            <person name="Harris P."/>
            <person name="Powlowski J."/>
            <person name="Bellemare A."/>
            <person name="Taylor D."/>
            <person name="Butler G."/>
            <person name="de Vries R.P."/>
            <person name="Allijn I.E."/>
            <person name="van den Brink J."/>
            <person name="Ushinsky S."/>
            <person name="Storms R."/>
            <person name="Powell A.J."/>
            <person name="Paulsen I.T."/>
            <person name="Elbourne L.D.H."/>
            <person name="Baker S.E."/>
            <person name="Magnuson J."/>
            <person name="LaBoissiere S."/>
            <person name="Clutterbuck A.J."/>
            <person name="Martinez D."/>
            <person name="Wogulis M."/>
            <person name="de Leon A.L."/>
            <person name="Rey M.W."/>
            <person name="Tsang A."/>
        </authorList>
    </citation>
    <scope>NUCLEOTIDE SEQUENCE [LARGE SCALE GENOMIC DNA]</scope>
    <source>
        <strain evidence="3">ATCC 42464 / BCRC 31852 / DSM 1799</strain>
    </source>
</reference>
<dbReference type="HOGENOM" id="CLU_2321979_0_0_1"/>
<dbReference type="InParanoid" id="G2QIV5"/>
<evidence type="ECO:0000313" key="3">
    <source>
        <dbReference type="Proteomes" id="UP000007322"/>
    </source>
</evidence>